<name>A0A7R8CBT3_LEPSM</name>
<evidence type="ECO:0000313" key="1">
    <source>
        <dbReference type="EMBL" id="CAF2763767.1"/>
    </source>
</evidence>
<dbReference type="Pfam" id="PF04241">
    <property type="entry name" value="DUF423"/>
    <property type="match status" value="1"/>
</dbReference>
<protein>
    <submittedName>
        <fullName evidence="1">(salmon louse) hypothetical protein</fullName>
    </submittedName>
</protein>
<reference evidence="1" key="1">
    <citation type="submission" date="2021-02" db="EMBL/GenBank/DDBJ databases">
        <authorList>
            <person name="Bekaert M."/>
        </authorList>
    </citation>
    <scope>NUCLEOTIDE SEQUENCE</scope>
    <source>
        <strain evidence="1">IoA-00</strain>
    </source>
</reference>
<keyword evidence="2" id="KW-1185">Reference proteome</keyword>
<evidence type="ECO:0000313" key="2">
    <source>
        <dbReference type="Proteomes" id="UP000675881"/>
    </source>
</evidence>
<dbReference type="OrthoDB" id="269173at2759"/>
<dbReference type="Proteomes" id="UP000675881">
    <property type="component" value="Chromosome 1"/>
</dbReference>
<dbReference type="InterPro" id="IPR006696">
    <property type="entry name" value="DUF423"/>
</dbReference>
<dbReference type="EMBL" id="HG994580">
    <property type="protein sequence ID" value="CAF2763767.1"/>
    <property type="molecule type" value="Genomic_DNA"/>
</dbReference>
<organism evidence="1 2">
    <name type="scientific">Lepeophtheirus salmonis</name>
    <name type="common">Salmon louse</name>
    <name type="synonym">Caligus salmonis</name>
    <dbReference type="NCBI Taxonomy" id="72036"/>
    <lineage>
        <taxon>Eukaryota</taxon>
        <taxon>Metazoa</taxon>
        <taxon>Ecdysozoa</taxon>
        <taxon>Arthropoda</taxon>
        <taxon>Crustacea</taxon>
        <taxon>Multicrustacea</taxon>
        <taxon>Hexanauplia</taxon>
        <taxon>Copepoda</taxon>
        <taxon>Siphonostomatoida</taxon>
        <taxon>Caligidae</taxon>
        <taxon>Lepeophtheirus</taxon>
    </lineage>
</organism>
<gene>
    <name evidence="1" type="ORF">LSAA_449</name>
</gene>
<proteinExistence type="predicted"/>
<dbReference type="AlphaFoldDB" id="A0A7R8CBT3"/>
<sequence>MWTCIKSGLHSVSTLGYYSKPSIGKSPSTCCMTLFPKENWTRIAGLLGAAAVGSANMIRPNYYHFLHTLGLAVVPLSKRPILTGTLMLLGTTLFSGTIYYNIFYGKRQLKEAYSLWWDDSHYFLVNYDLIFVYYVVRDLLIALSPIYCHILNCLGNEVPENTRRQGSSPVNGGCGL</sequence>
<accession>A0A7R8CBT3</accession>